<evidence type="ECO:0000256" key="4">
    <source>
        <dbReference type="SAM" id="Coils"/>
    </source>
</evidence>
<keyword evidence="7" id="KW-1185">Reference proteome</keyword>
<gene>
    <name evidence="6" type="primary">SDCCAG3</name>
    <name evidence="6" type="ORF">G0U57_006467</name>
</gene>
<evidence type="ECO:0000256" key="3">
    <source>
        <dbReference type="ARBA" id="ARBA00023054"/>
    </source>
</evidence>
<dbReference type="AlphaFoldDB" id="A0A8T1TA88"/>
<dbReference type="OrthoDB" id="6499155at2759"/>
<evidence type="ECO:0000256" key="1">
    <source>
        <dbReference type="ARBA" id="ARBA00007791"/>
    </source>
</evidence>
<feature type="compositionally biased region" description="Low complexity" evidence="5">
    <location>
        <begin position="1"/>
        <end position="13"/>
    </location>
</feature>
<feature type="coiled-coil region" evidence="4">
    <location>
        <begin position="226"/>
        <end position="299"/>
    </location>
</feature>
<dbReference type="InterPro" id="IPR026757">
    <property type="entry name" value="ENTR1"/>
</dbReference>
<dbReference type="PANTHER" id="PTHR31259">
    <property type="entry name" value="ENDOSOME-ASSOCIATED TRAFFICKING REGULATOR 1"/>
    <property type="match status" value="1"/>
</dbReference>
<name>A0A8T1TA88_CHESE</name>
<dbReference type="GO" id="GO:1903566">
    <property type="term" value="P:positive regulation of protein localization to cilium"/>
    <property type="evidence" value="ECO:0007669"/>
    <property type="project" value="TreeGrafter"/>
</dbReference>
<dbReference type="GO" id="GO:0030496">
    <property type="term" value="C:midbody"/>
    <property type="evidence" value="ECO:0007669"/>
    <property type="project" value="TreeGrafter"/>
</dbReference>
<protein>
    <recommendedName>
        <fullName evidence="2">Endosome-associated-trafficking regulator 1</fullName>
    </recommendedName>
</protein>
<reference evidence="6 7" key="1">
    <citation type="journal article" date="2020" name="G3 (Bethesda)">
        <title>Draft Genome of the Common Snapping Turtle, Chelydra serpentina, a Model for Phenotypic Plasticity in Reptiles.</title>
        <authorList>
            <person name="Das D."/>
            <person name="Singh S.K."/>
            <person name="Bierstedt J."/>
            <person name="Erickson A."/>
            <person name="Galli G.L.J."/>
            <person name="Crossley D.A. 2nd"/>
            <person name="Rhen T."/>
        </authorList>
    </citation>
    <scope>NUCLEOTIDE SEQUENCE [LARGE SCALE GENOMIC DNA]</scope>
    <source>
        <strain evidence="6">KW</strain>
    </source>
</reference>
<organism evidence="6 7">
    <name type="scientific">Chelydra serpentina</name>
    <name type="common">Snapping turtle</name>
    <name type="synonym">Testudo serpentina</name>
    <dbReference type="NCBI Taxonomy" id="8475"/>
    <lineage>
        <taxon>Eukaryota</taxon>
        <taxon>Metazoa</taxon>
        <taxon>Chordata</taxon>
        <taxon>Craniata</taxon>
        <taxon>Vertebrata</taxon>
        <taxon>Euteleostomi</taxon>
        <taxon>Archelosauria</taxon>
        <taxon>Testudinata</taxon>
        <taxon>Testudines</taxon>
        <taxon>Cryptodira</taxon>
        <taxon>Durocryptodira</taxon>
        <taxon>Americhelydia</taxon>
        <taxon>Chelydroidea</taxon>
        <taxon>Chelydridae</taxon>
        <taxon>Chelydra</taxon>
    </lineage>
</organism>
<evidence type="ECO:0000313" key="6">
    <source>
        <dbReference type="EMBL" id="KAG6938382.1"/>
    </source>
</evidence>
<feature type="region of interest" description="Disordered" evidence="5">
    <location>
        <begin position="1"/>
        <end position="200"/>
    </location>
</feature>
<dbReference type="GO" id="GO:0005813">
    <property type="term" value="C:centrosome"/>
    <property type="evidence" value="ECO:0007669"/>
    <property type="project" value="TreeGrafter"/>
</dbReference>
<dbReference type="GO" id="GO:0032465">
    <property type="term" value="P:regulation of cytokinesis"/>
    <property type="evidence" value="ECO:0007669"/>
    <property type="project" value="TreeGrafter"/>
</dbReference>
<evidence type="ECO:0000256" key="2">
    <source>
        <dbReference type="ARBA" id="ARBA00016007"/>
    </source>
</evidence>
<dbReference type="Proteomes" id="UP000765507">
    <property type="component" value="Unassembled WGS sequence"/>
</dbReference>
<dbReference type="GO" id="GO:0036064">
    <property type="term" value="C:ciliary basal body"/>
    <property type="evidence" value="ECO:0007669"/>
    <property type="project" value="TreeGrafter"/>
</dbReference>
<dbReference type="GO" id="GO:0055037">
    <property type="term" value="C:recycling endosome"/>
    <property type="evidence" value="ECO:0007669"/>
    <property type="project" value="TreeGrafter"/>
</dbReference>
<sequence length="367" mass="39570">MAGHTRAPAGAPRSPSPNPHLWGGEEPGEANPFSFREFVRSQGRSAAVAGGGGRDWRARSPPPARGPHLPPLSPQEAAGPPPPLRRQPPEASGLSLRLPAPFFPDPSAGDAPLDEEEEEAEWSGCYQPSAVEQAHLAGRGGASPGLSAADSDCTDWSGLELEDSAPWQLDQSDPLGYAALGPGDQSPASAGGAGDGRYHPLQPAFRELQEENARLRSKVNHLHFFSETQTDKVKKLEKKLEENKIKEQKEAQDLEAMVQHVEQNLQLMTKRAVKAENNVVKLKQENALLQVQLKNYKTENETLKTGQSASLAVVKQNADIALQNLLRVITNSRSSIKQLVSGAESLQLVAELLKSIDRISEISDDGP</sequence>
<dbReference type="EMBL" id="JAHGAV010000018">
    <property type="protein sequence ID" value="KAG6938382.1"/>
    <property type="molecule type" value="Genomic_DNA"/>
</dbReference>
<dbReference type="PANTHER" id="PTHR31259:SF3">
    <property type="entry name" value="ENDOSOME-ASSOCIATED-TRAFFICKING REGULATOR 1"/>
    <property type="match status" value="1"/>
</dbReference>
<accession>A0A8T1TA88</accession>
<proteinExistence type="inferred from homology"/>
<feature type="compositionally biased region" description="Pro residues" evidence="5">
    <location>
        <begin position="60"/>
        <end position="86"/>
    </location>
</feature>
<keyword evidence="3 4" id="KW-0175">Coiled coil</keyword>
<comment type="caution">
    <text evidence="6">The sequence shown here is derived from an EMBL/GenBank/DDBJ whole genome shotgun (WGS) entry which is preliminary data.</text>
</comment>
<evidence type="ECO:0000313" key="7">
    <source>
        <dbReference type="Proteomes" id="UP000765507"/>
    </source>
</evidence>
<dbReference type="GO" id="GO:0045724">
    <property type="term" value="P:positive regulation of cilium assembly"/>
    <property type="evidence" value="ECO:0007669"/>
    <property type="project" value="TreeGrafter"/>
</dbReference>
<comment type="similarity">
    <text evidence="1">Belongs to the ENTR1 family.</text>
</comment>
<feature type="compositionally biased region" description="Acidic residues" evidence="5">
    <location>
        <begin position="112"/>
        <end position="121"/>
    </location>
</feature>
<dbReference type="GO" id="GO:0005769">
    <property type="term" value="C:early endosome"/>
    <property type="evidence" value="ECO:0007669"/>
    <property type="project" value="TreeGrafter"/>
</dbReference>
<evidence type="ECO:0000256" key="5">
    <source>
        <dbReference type="SAM" id="MobiDB-lite"/>
    </source>
</evidence>